<reference evidence="3" key="1">
    <citation type="submission" date="2017-02" db="UniProtKB">
        <authorList>
            <consortium name="WormBaseParasite"/>
        </authorList>
    </citation>
    <scope>IDENTIFICATION</scope>
</reference>
<dbReference type="AlphaFoldDB" id="A0A0M3JG14"/>
<evidence type="ECO:0000313" key="3">
    <source>
        <dbReference type="WBParaSite" id="ASIM_0000656901-mRNA-1"/>
    </source>
</evidence>
<dbReference type="WBParaSite" id="ASIM_0000656901-mRNA-1">
    <property type="protein sequence ID" value="ASIM_0000656901-mRNA-1"/>
    <property type="gene ID" value="ASIM_0000656901"/>
</dbReference>
<evidence type="ECO:0000313" key="1">
    <source>
        <dbReference type="EMBL" id="VDK26894.1"/>
    </source>
</evidence>
<organism evidence="3">
    <name type="scientific">Anisakis simplex</name>
    <name type="common">Herring worm</name>
    <dbReference type="NCBI Taxonomy" id="6269"/>
    <lineage>
        <taxon>Eukaryota</taxon>
        <taxon>Metazoa</taxon>
        <taxon>Ecdysozoa</taxon>
        <taxon>Nematoda</taxon>
        <taxon>Chromadorea</taxon>
        <taxon>Rhabditida</taxon>
        <taxon>Spirurina</taxon>
        <taxon>Ascaridomorpha</taxon>
        <taxon>Ascaridoidea</taxon>
        <taxon>Anisakidae</taxon>
        <taxon>Anisakis</taxon>
        <taxon>Anisakis simplex complex</taxon>
    </lineage>
</organism>
<proteinExistence type="predicted"/>
<protein>
    <submittedName>
        <fullName evidence="1 3">Uncharacterized protein</fullName>
    </submittedName>
</protein>
<name>A0A0M3JG14_ANISI</name>
<dbReference type="EMBL" id="UYRR01013669">
    <property type="protein sequence ID" value="VDK26894.1"/>
    <property type="molecule type" value="Genomic_DNA"/>
</dbReference>
<reference evidence="1 2" key="2">
    <citation type="submission" date="2018-11" db="EMBL/GenBank/DDBJ databases">
        <authorList>
            <consortium name="Pathogen Informatics"/>
        </authorList>
    </citation>
    <scope>NUCLEOTIDE SEQUENCE [LARGE SCALE GENOMIC DNA]</scope>
</reference>
<dbReference type="Proteomes" id="UP000267096">
    <property type="component" value="Unassembled WGS sequence"/>
</dbReference>
<evidence type="ECO:0000313" key="2">
    <source>
        <dbReference type="Proteomes" id="UP000267096"/>
    </source>
</evidence>
<accession>A0A0M3JG14</accession>
<sequence>MNNAVILLVIRANSDSDKIRMIITDWSSSFAVVSRDEYSDSDGSDDDEPIPEPIITHKDDEFEGYIFDFCASNRLTLHNL</sequence>
<keyword evidence="2" id="KW-1185">Reference proteome</keyword>
<gene>
    <name evidence="1" type="ORF">ASIM_LOCUS6351</name>
</gene>